<dbReference type="InterPro" id="IPR003607">
    <property type="entry name" value="HD/PDEase_dom"/>
</dbReference>
<dbReference type="AlphaFoldDB" id="A0A7X3FYN0"/>
<dbReference type="PROSITE" id="PS50110">
    <property type="entry name" value="RESPONSE_REGULATORY"/>
    <property type="match status" value="1"/>
</dbReference>
<keyword evidence="2" id="KW-0175">Coiled coil</keyword>
<dbReference type="SUPFAM" id="SSF52172">
    <property type="entry name" value="CheY-like"/>
    <property type="match status" value="1"/>
</dbReference>
<dbReference type="GO" id="GO:0000160">
    <property type="term" value="P:phosphorelay signal transduction system"/>
    <property type="evidence" value="ECO:0007669"/>
    <property type="project" value="InterPro"/>
</dbReference>
<comment type="caution">
    <text evidence="5">The sequence shown here is derived from an EMBL/GenBank/DDBJ whole genome shotgun (WGS) entry which is preliminary data.</text>
</comment>
<dbReference type="Gene3D" id="1.10.3210.10">
    <property type="entry name" value="Hypothetical protein af1432"/>
    <property type="match status" value="1"/>
</dbReference>
<sequence length="381" mass="42386">MNIVTTEKTSTSNKDKPTILIVDDTPDNIMLLSRLLKDRYNTKVANNGSLALQIAQSTPGLDLILLDVMMPGLDGYETCRQLKANSVTADIPVIFLTAKNQVEDEAMGLSLGAVDYIAKPISPPILFARVATQLTLAGARRQLQAHNENLEKLVQDRTAQLALMQEAIIMAMGTLAETRDNAAVSLGDHHIRRTQHYVRALARHLQHHPRFAADLTDENIELLYRSVPLHDIGKVGIPDRILLKPGVLDREEFEVMKLHAVYGRDTIMLVEKHIGGTNGFLMFAREIAHSHQEKWDGSGYPDRLAGEQIPLSARLMAVADVYDALISRRVYKPAFTHQQALDVMRKGRGTHFDPDVLDAFCEIEGQFAAIAEEFRDAEPDA</sequence>
<reference evidence="5 6" key="1">
    <citation type="submission" date="2019-12" db="EMBL/GenBank/DDBJ databases">
        <authorList>
            <person name="Li C."/>
            <person name="Zhao J."/>
        </authorList>
    </citation>
    <scope>NUCLEOTIDE SEQUENCE [LARGE SCALE GENOMIC DNA]</scope>
    <source>
        <strain evidence="5 6">NEAU-DD11</strain>
    </source>
</reference>
<keyword evidence="1" id="KW-0597">Phosphoprotein</keyword>
<feature type="domain" description="Response regulatory" evidence="3">
    <location>
        <begin position="18"/>
        <end position="134"/>
    </location>
</feature>
<dbReference type="CDD" id="cd00077">
    <property type="entry name" value="HDc"/>
    <property type="match status" value="1"/>
</dbReference>
<proteinExistence type="predicted"/>
<accession>A0A7X3FYN0</accession>
<evidence type="ECO:0000256" key="1">
    <source>
        <dbReference type="PROSITE-ProRule" id="PRU00169"/>
    </source>
</evidence>
<evidence type="ECO:0000313" key="6">
    <source>
        <dbReference type="Proteomes" id="UP000443353"/>
    </source>
</evidence>
<dbReference type="InterPro" id="IPR001789">
    <property type="entry name" value="Sig_transdc_resp-reg_receiver"/>
</dbReference>
<evidence type="ECO:0000256" key="2">
    <source>
        <dbReference type="SAM" id="Coils"/>
    </source>
</evidence>
<organism evidence="5 6">
    <name type="scientific">Massilia cellulosiltytica</name>
    <dbReference type="NCBI Taxonomy" id="2683234"/>
    <lineage>
        <taxon>Bacteria</taxon>
        <taxon>Pseudomonadati</taxon>
        <taxon>Pseudomonadota</taxon>
        <taxon>Betaproteobacteria</taxon>
        <taxon>Burkholderiales</taxon>
        <taxon>Oxalobacteraceae</taxon>
        <taxon>Telluria group</taxon>
        <taxon>Massilia</taxon>
    </lineage>
</organism>
<dbReference type="Gene3D" id="3.40.50.2300">
    <property type="match status" value="1"/>
</dbReference>
<evidence type="ECO:0000259" key="4">
    <source>
        <dbReference type="PROSITE" id="PS51832"/>
    </source>
</evidence>
<dbReference type="InterPro" id="IPR037522">
    <property type="entry name" value="HD_GYP_dom"/>
</dbReference>
<feature type="modified residue" description="4-aspartylphosphate" evidence="1">
    <location>
        <position position="67"/>
    </location>
</feature>
<name>A0A7X3FYN0_9BURK</name>
<keyword evidence="6" id="KW-1185">Reference proteome</keyword>
<dbReference type="SMART" id="SM00448">
    <property type="entry name" value="REC"/>
    <property type="match status" value="1"/>
</dbReference>
<dbReference type="CDD" id="cd19920">
    <property type="entry name" value="REC_PA4781-like"/>
    <property type="match status" value="1"/>
</dbReference>
<feature type="domain" description="HD-GYP" evidence="4">
    <location>
        <begin position="161"/>
        <end position="376"/>
    </location>
</feature>
<dbReference type="GO" id="GO:0008081">
    <property type="term" value="F:phosphoric diester hydrolase activity"/>
    <property type="evidence" value="ECO:0007669"/>
    <property type="project" value="UniProtKB-ARBA"/>
</dbReference>
<dbReference type="SUPFAM" id="SSF109604">
    <property type="entry name" value="HD-domain/PDEase-like"/>
    <property type="match status" value="1"/>
</dbReference>
<dbReference type="PANTHER" id="PTHR45228:SF5">
    <property type="entry name" value="CYCLIC DI-GMP PHOSPHODIESTERASE VC_1348-RELATED"/>
    <property type="match status" value="1"/>
</dbReference>
<evidence type="ECO:0000259" key="3">
    <source>
        <dbReference type="PROSITE" id="PS50110"/>
    </source>
</evidence>
<dbReference type="Pfam" id="PF00072">
    <property type="entry name" value="Response_reg"/>
    <property type="match status" value="1"/>
</dbReference>
<dbReference type="RefSeq" id="WP_056331203.1">
    <property type="nucleotide sequence ID" value="NZ_WSES01000003.1"/>
</dbReference>
<gene>
    <name evidence="5" type="ORF">GPY61_11060</name>
</gene>
<dbReference type="InterPro" id="IPR011006">
    <property type="entry name" value="CheY-like_superfamily"/>
</dbReference>
<protein>
    <submittedName>
        <fullName evidence="5">Response regulator</fullName>
    </submittedName>
</protein>
<dbReference type="SMART" id="SM00471">
    <property type="entry name" value="HDc"/>
    <property type="match status" value="1"/>
</dbReference>
<dbReference type="Pfam" id="PF13487">
    <property type="entry name" value="HD_5"/>
    <property type="match status" value="1"/>
</dbReference>
<dbReference type="PANTHER" id="PTHR45228">
    <property type="entry name" value="CYCLIC DI-GMP PHOSPHODIESTERASE TM_0186-RELATED"/>
    <property type="match status" value="1"/>
</dbReference>
<dbReference type="InterPro" id="IPR052020">
    <property type="entry name" value="Cyclic_di-GMP/3'3'-cGAMP_PDE"/>
</dbReference>
<feature type="coiled-coil region" evidence="2">
    <location>
        <begin position="136"/>
        <end position="167"/>
    </location>
</feature>
<dbReference type="EMBL" id="WSES01000003">
    <property type="protein sequence ID" value="MVW60471.1"/>
    <property type="molecule type" value="Genomic_DNA"/>
</dbReference>
<dbReference type="Proteomes" id="UP000443353">
    <property type="component" value="Unassembled WGS sequence"/>
</dbReference>
<evidence type="ECO:0000313" key="5">
    <source>
        <dbReference type="EMBL" id="MVW60471.1"/>
    </source>
</evidence>
<dbReference type="PROSITE" id="PS51832">
    <property type="entry name" value="HD_GYP"/>
    <property type="match status" value="1"/>
</dbReference>